<keyword evidence="3" id="KW-1185">Reference proteome</keyword>
<feature type="compositionally biased region" description="Low complexity" evidence="1">
    <location>
        <begin position="141"/>
        <end position="164"/>
    </location>
</feature>
<evidence type="ECO:0000313" key="3">
    <source>
        <dbReference type="Proteomes" id="UP000703661"/>
    </source>
</evidence>
<organism evidence="2 3">
    <name type="scientific">Entomortierella chlamydospora</name>
    <dbReference type="NCBI Taxonomy" id="101097"/>
    <lineage>
        <taxon>Eukaryota</taxon>
        <taxon>Fungi</taxon>
        <taxon>Fungi incertae sedis</taxon>
        <taxon>Mucoromycota</taxon>
        <taxon>Mortierellomycotina</taxon>
        <taxon>Mortierellomycetes</taxon>
        <taxon>Mortierellales</taxon>
        <taxon>Mortierellaceae</taxon>
        <taxon>Entomortierella</taxon>
    </lineage>
</organism>
<reference evidence="2" key="1">
    <citation type="journal article" date="2020" name="Fungal Divers.">
        <title>Resolving the Mortierellaceae phylogeny through synthesis of multi-gene phylogenetics and phylogenomics.</title>
        <authorList>
            <person name="Vandepol N."/>
            <person name="Liber J."/>
            <person name="Desiro A."/>
            <person name="Na H."/>
            <person name="Kennedy M."/>
            <person name="Barry K."/>
            <person name="Grigoriev I.V."/>
            <person name="Miller A.N."/>
            <person name="O'Donnell K."/>
            <person name="Stajich J.E."/>
            <person name="Bonito G."/>
        </authorList>
    </citation>
    <scope>NUCLEOTIDE SEQUENCE</scope>
    <source>
        <strain evidence="2">NRRL 2769</strain>
    </source>
</reference>
<feature type="region of interest" description="Disordered" evidence="1">
    <location>
        <begin position="244"/>
        <end position="276"/>
    </location>
</feature>
<name>A0A9P6MMN2_9FUNG</name>
<dbReference type="EMBL" id="JAAAID010002312">
    <property type="protein sequence ID" value="KAG0007528.1"/>
    <property type="molecule type" value="Genomic_DNA"/>
</dbReference>
<dbReference type="OrthoDB" id="2447240at2759"/>
<feature type="compositionally biased region" description="Basic and acidic residues" evidence="1">
    <location>
        <begin position="313"/>
        <end position="326"/>
    </location>
</feature>
<gene>
    <name evidence="2" type="ORF">BGZ80_004564</name>
</gene>
<dbReference type="AlphaFoldDB" id="A0A9P6MMN2"/>
<feature type="region of interest" description="Disordered" evidence="1">
    <location>
        <begin position="66"/>
        <end position="91"/>
    </location>
</feature>
<feature type="region of interest" description="Disordered" evidence="1">
    <location>
        <begin position="110"/>
        <end position="164"/>
    </location>
</feature>
<feature type="region of interest" description="Disordered" evidence="1">
    <location>
        <begin position="307"/>
        <end position="346"/>
    </location>
</feature>
<proteinExistence type="predicted"/>
<evidence type="ECO:0000313" key="2">
    <source>
        <dbReference type="EMBL" id="KAG0007528.1"/>
    </source>
</evidence>
<feature type="compositionally biased region" description="Polar residues" evidence="1">
    <location>
        <begin position="70"/>
        <end position="87"/>
    </location>
</feature>
<evidence type="ECO:0000256" key="1">
    <source>
        <dbReference type="SAM" id="MobiDB-lite"/>
    </source>
</evidence>
<sequence>MICNCYQFSSYTSSDDLVCYDCDNRYRYQSFLAPTTTYHVAHLSQKQYDIVADEWMQFLQDQYNPKCHQEPQNIPESTPSQWSSPSTEVPRAQRRTRVSLILSNHGQRPRLVSAPTNVSESAPMESQVPSSECDPIRQVPSRRTGTRSLSVSSSSSFTSMSSLSSWSSESDMEVEYELTYKNKVYAPSRKNKALPPPTLSPILVPITPQHTAAAAAFYSVKDASQSRLSLNSWLDDDSSVYSASNYGSDSDDESLSDSWSQGYHSQSDYDEPANTQPGKYMALSASIWGPGWHQVEPLPPSFIKAMQQTEQEAQERAQAEAQERAAKASTGSKSKAKKAKKQAKKQARLAADAATAAVDISEKGFSAADPLTEITPHSTTLAAASSVRLPRSLQFVDQ</sequence>
<feature type="compositionally biased region" description="Basic residues" evidence="1">
    <location>
        <begin position="334"/>
        <end position="346"/>
    </location>
</feature>
<comment type="caution">
    <text evidence="2">The sequence shown here is derived from an EMBL/GenBank/DDBJ whole genome shotgun (WGS) entry which is preliminary data.</text>
</comment>
<accession>A0A9P6MMN2</accession>
<protein>
    <submittedName>
        <fullName evidence="2">Uncharacterized protein</fullName>
    </submittedName>
</protein>
<dbReference type="Proteomes" id="UP000703661">
    <property type="component" value="Unassembled WGS sequence"/>
</dbReference>